<dbReference type="RefSeq" id="WP_228227467.1">
    <property type="nucleotide sequence ID" value="NZ_JAJGNP010000010.1"/>
</dbReference>
<feature type="region of interest" description="Disordered" evidence="1">
    <location>
        <begin position="13"/>
        <end position="49"/>
    </location>
</feature>
<protein>
    <submittedName>
        <fullName evidence="2">Uncharacterized protein</fullName>
    </submittedName>
</protein>
<comment type="caution">
    <text evidence="2">The sequence shown here is derived from an EMBL/GenBank/DDBJ whole genome shotgun (WGS) entry which is preliminary data.</text>
</comment>
<evidence type="ECO:0000256" key="1">
    <source>
        <dbReference type="SAM" id="MobiDB-lite"/>
    </source>
</evidence>
<organism evidence="2 3">
    <name type="scientific">Sphingobium soli</name>
    <dbReference type="NCBI Taxonomy" id="1591116"/>
    <lineage>
        <taxon>Bacteria</taxon>
        <taxon>Pseudomonadati</taxon>
        <taxon>Pseudomonadota</taxon>
        <taxon>Alphaproteobacteria</taxon>
        <taxon>Sphingomonadales</taxon>
        <taxon>Sphingomonadaceae</taxon>
        <taxon>Sphingobium</taxon>
    </lineage>
</organism>
<reference evidence="2 3" key="1">
    <citation type="submission" date="2021-10" db="EMBL/GenBank/DDBJ databases">
        <title>The diversity and Nitrogen Metabolism of Culturable Nitrate-Utilizing Bacteria Within the Oxygen Minimum Zone of the Changjiang (Yangtze River)Estuary.</title>
        <authorList>
            <person name="Zhang D."/>
            <person name="Zheng J."/>
            <person name="Liu S."/>
            <person name="He W."/>
        </authorList>
    </citation>
    <scope>NUCLEOTIDE SEQUENCE [LARGE SCALE GENOMIC DNA]</scope>
    <source>
        <strain evidence="2 3">FXH275-2</strain>
    </source>
</reference>
<sequence>MILFLNNGSTVYRGPQKGPEKTGLKKHSNRRQVASVMPSPTISQGLPRSGVEVKQGGRIVGATEGSNLRSGWWVGGKMWPPQTGAASIINGLCRLSNRFGVRQLVKIGNGALRMGGGLHDGAGVVLQYLD</sequence>
<name>A0ABS8H622_9SPHN</name>
<keyword evidence="3" id="KW-1185">Reference proteome</keyword>
<dbReference type="Proteomes" id="UP001198830">
    <property type="component" value="Unassembled WGS sequence"/>
</dbReference>
<gene>
    <name evidence="2" type="ORF">LL253_13130</name>
</gene>
<evidence type="ECO:0000313" key="3">
    <source>
        <dbReference type="Proteomes" id="UP001198830"/>
    </source>
</evidence>
<evidence type="ECO:0000313" key="2">
    <source>
        <dbReference type="EMBL" id="MCC4233630.1"/>
    </source>
</evidence>
<dbReference type="EMBL" id="JAJGNP010000010">
    <property type="protein sequence ID" value="MCC4233630.1"/>
    <property type="molecule type" value="Genomic_DNA"/>
</dbReference>
<proteinExistence type="predicted"/>
<accession>A0ABS8H622</accession>